<protein>
    <submittedName>
        <fullName evidence="1">PIN domain-containing protein</fullName>
    </submittedName>
</protein>
<sequence>MRVPIVFVDANVLYSKTLRDWLFLLRLETSADMFTLASSNDVIAEVLYRLRRNNPSGPGHLTGNVKDTLEGTLDEIVRDFPAGTVFLGDDQHDVHVHAATKECGASYLITDDHGFFTVADQLNYEVHTADSFFQLLTENVPEVVDRVIHQQLGYYRARGSGMTLSQALADAGCPMFSTIVDQHLQALAAGRSTSGIAAEVGAGAVSERVQPSVEIAESVRGR</sequence>
<evidence type="ECO:0000313" key="2">
    <source>
        <dbReference type="Proteomes" id="UP001371224"/>
    </source>
</evidence>
<comment type="caution">
    <text evidence="1">The sequence shown here is derived from an EMBL/GenBank/DDBJ whole genome shotgun (WGS) entry which is preliminary data.</text>
</comment>
<reference evidence="1 2" key="1">
    <citation type="submission" date="2024-02" db="EMBL/GenBank/DDBJ databases">
        <authorList>
            <person name="Saticioglu I.B."/>
        </authorList>
    </citation>
    <scope>NUCLEOTIDE SEQUENCE [LARGE SCALE GENOMIC DNA]</scope>
    <source>
        <strain evidence="1 2">Mu-80</strain>
    </source>
</reference>
<keyword evidence="2" id="KW-1185">Reference proteome</keyword>
<organism evidence="1 2">
    <name type="scientific">Microbacterium bandirmense</name>
    <dbReference type="NCBI Taxonomy" id="3122050"/>
    <lineage>
        <taxon>Bacteria</taxon>
        <taxon>Bacillati</taxon>
        <taxon>Actinomycetota</taxon>
        <taxon>Actinomycetes</taxon>
        <taxon>Micrococcales</taxon>
        <taxon>Microbacteriaceae</taxon>
        <taxon>Microbacterium</taxon>
    </lineage>
</organism>
<accession>A0ABU8LFH8</accession>
<dbReference type="EMBL" id="JBBDGM010000013">
    <property type="protein sequence ID" value="MEJ1089402.1"/>
    <property type="molecule type" value="Genomic_DNA"/>
</dbReference>
<proteinExistence type="predicted"/>
<dbReference type="RefSeq" id="WP_337333047.1">
    <property type="nucleotide sequence ID" value="NZ_JBBDGM010000013.1"/>
</dbReference>
<gene>
    <name evidence="1" type="ORF">WDU99_13865</name>
</gene>
<name>A0ABU8LFH8_9MICO</name>
<evidence type="ECO:0000313" key="1">
    <source>
        <dbReference type="EMBL" id="MEJ1089402.1"/>
    </source>
</evidence>
<dbReference type="CDD" id="cd09854">
    <property type="entry name" value="PIN_VapC-like"/>
    <property type="match status" value="1"/>
</dbReference>
<dbReference type="Proteomes" id="UP001371224">
    <property type="component" value="Unassembled WGS sequence"/>
</dbReference>